<keyword evidence="2" id="KW-0963">Cytoplasm</keyword>
<dbReference type="PANTHER" id="PTHR28630:SF31">
    <property type="entry name" value="PEROXIREDOXIN-LIKE 2A"/>
    <property type="match status" value="1"/>
</dbReference>
<evidence type="ECO:0000256" key="7">
    <source>
        <dbReference type="ARBA" id="ARBA00032058"/>
    </source>
</evidence>
<keyword evidence="11" id="KW-1185">Reference proteome</keyword>
<keyword evidence="4" id="KW-0676">Redox-active center</keyword>
<accession>A0A5C6PGH2</accession>
<keyword evidence="3" id="KW-0049">Antioxidant</keyword>
<evidence type="ECO:0000256" key="6">
    <source>
        <dbReference type="ARBA" id="ARBA00023849"/>
    </source>
</evidence>
<organism evidence="10 11">
    <name type="scientific">Takifugu flavidus</name>
    <name type="common">sansaifugu</name>
    <dbReference type="NCBI Taxonomy" id="433684"/>
    <lineage>
        <taxon>Eukaryota</taxon>
        <taxon>Metazoa</taxon>
        <taxon>Chordata</taxon>
        <taxon>Craniata</taxon>
        <taxon>Vertebrata</taxon>
        <taxon>Euteleostomi</taxon>
        <taxon>Actinopterygii</taxon>
        <taxon>Neopterygii</taxon>
        <taxon>Teleostei</taxon>
        <taxon>Neoteleostei</taxon>
        <taxon>Acanthomorphata</taxon>
        <taxon>Eupercaria</taxon>
        <taxon>Tetraodontiformes</taxon>
        <taxon>Tetradontoidea</taxon>
        <taxon>Tetraodontidae</taxon>
        <taxon>Takifugu</taxon>
    </lineage>
</organism>
<evidence type="ECO:0000256" key="4">
    <source>
        <dbReference type="ARBA" id="ARBA00023284"/>
    </source>
</evidence>
<name>A0A5C6PGH2_9TELE</name>
<protein>
    <recommendedName>
        <fullName evidence="6">Peroxiredoxin-like 2A</fullName>
    </recommendedName>
    <alternativeName>
        <fullName evidence="8">Peroxiredoxin-like 2 activated in M-CSF stimulated monocytes</fullName>
    </alternativeName>
    <alternativeName>
        <fullName evidence="7">Redox-regulatory protein FAM213A</fullName>
    </alternativeName>
</protein>
<dbReference type="CDD" id="cd02970">
    <property type="entry name" value="PRX_like2"/>
    <property type="match status" value="1"/>
</dbReference>
<gene>
    <name evidence="10" type="ORF">D4764_11G0010350</name>
</gene>
<evidence type="ECO:0000313" key="10">
    <source>
        <dbReference type="EMBL" id="TWW78914.1"/>
    </source>
</evidence>
<evidence type="ECO:0000256" key="5">
    <source>
        <dbReference type="ARBA" id="ARBA00023787"/>
    </source>
</evidence>
<dbReference type="InterPro" id="IPR032801">
    <property type="entry name" value="PXL2A/B/C"/>
</dbReference>
<dbReference type="Proteomes" id="UP000324091">
    <property type="component" value="Chromosome 11"/>
</dbReference>
<feature type="region of interest" description="Disordered" evidence="9">
    <location>
        <begin position="1"/>
        <end position="29"/>
    </location>
</feature>
<feature type="region of interest" description="Disordered" evidence="9">
    <location>
        <begin position="303"/>
        <end position="327"/>
    </location>
</feature>
<dbReference type="PANTHER" id="PTHR28630">
    <property type="match status" value="1"/>
</dbReference>
<proteinExistence type="inferred from homology"/>
<evidence type="ECO:0000256" key="9">
    <source>
        <dbReference type="SAM" id="MobiDB-lite"/>
    </source>
</evidence>
<evidence type="ECO:0000256" key="2">
    <source>
        <dbReference type="ARBA" id="ARBA00022490"/>
    </source>
</evidence>
<dbReference type="AlphaFoldDB" id="A0A5C6PGH2"/>
<evidence type="ECO:0000256" key="8">
    <source>
        <dbReference type="ARBA" id="ARBA00032129"/>
    </source>
</evidence>
<dbReference type="Pfam" id="PF13911">
    <property type="entry name" value="AhpC-TSA_2"/>
    <property type="match status" value="2"/>
</dbReference>
<evidence type="ECO:0000256" key="1">
    <source>
        <dbReference type="ARBA" id="ARBA00004496"/>
    </source>
</evidence>
<evidence type="ECO:0000256" key="3">
    <source>
        <dbReference type="ARBA" id="ARBA00022862"/>
    </source>
</evidence>
<dbReference type="GO" id="GO:0005737">
    <property type="term" value="C:cytoplasm"/>
    <property type="evidence" value="ECO:0007669"/>
    <property type="project" value="UniProtKB-SubCell"/>
</dbReference>
<dbReference type="GO" id="GO:0016209">
    <property type="term" value="F:antioxidant activity"/>
    <property type="evidence" value="ECO:0007669"/>
    <property type="project" value="UniProtKB-KW"/>
</dbReference>
<reference evidence="10 11" key="1">
    <citation type="submission" date="2019-04" db="EMBL/GenBank/DDBJ databases">
        <title>Chromosome genome assembly for Takifugu flavidus.</title>
        <authorList>
            <person name="Xiao S."/>
        </authorList>
    </citation>
    <scope>NUCLEOTIDE SEQUENCE [LARGE SCALE GENOMIC DNA]</scope>
    <source>
        <strain evidence="10">HTHZ2018</strain>
        <tissue evidence="10">Muscle</tissue>
    </source>
</reference>
<sequence>MPLDSHQQAAQRDVKAASDWSSQTEMNTHRPAALQQLQSRLQNFNGCLWSRSTDMSTVNAVLKVVVLYLAELVSSVSDWFQTKPEWANQEVLENTELKTTGGVHERQKAKTLWEKTGAVIMEATELSSLKSQLQDLEVPLFAVVKENLGKELDCFKKFFSGKVYVDQKRNFYGPQERWMCLSMFLRVGVWRNLWRAYRRGFGGTLRGEGLVLGGVFVIGPAQQGILLEHREKEFGDKVNMLARKAVCSRRARSLFYPLMLVLSKCPTPLRWTLPLCCSSTPNQRSATTGPQFLRTQTAPFHQSEAKASPELNKPSTGKNPQPAAPHLLSSGTGLDGELFGMGLWSLGLGAVGAAIAGIFLANTDLCLPKVAKAPLEYLEDADLRSTTDDKVIKAKSLWETSGAVVMAEASELSSLKPQLEELGVPLVAVVKENVGTEIQDFRPHFAGDIFIDEQKVFYGPLRRQMKGLGFIRLGVWQNFMRAWRSGYQGNMNGEGFVLGGVFVIGAGDQGVLLEHREKEFGHKVDPAEVLEAAKRIVPPK</sequence>
<feature type="compositionally biased region" description="Polar residues" evidence="9">
    <location>
        <begin position="1"/>
        <end position="10"/>
    </location>
</feature>
<evidence type="ECO:0000313" key="11">
    <source>
        <dbReference type="Proteomes" id="UP000324091"/>
    </source>
</evidence>
<comment type="similarity">
    <text evidence="5">Belongs to the peroxiredoxin-like PRXL2 family. PRXL2A subfamily.</text>
</comment>
<comment type="subcellular location">
    <subcellularLocation>
        <location evidence="1">Cytoplasm</location>
    </subcellularLocation>
</comment>
<dbReference type="EMBL" id="RHFK02000003">
    <property type="protein sequence ID" value="TWW78914.1"/>
    <property type="molecule type" value="Genomic_DNA"/>
</dbReference>
<comment type="caution">
    <text evidence="10">The sequence shown here is derived from an EMBL/GenBank/DDBJ whole genome shotgun (WGS) entry which is preliminary data.</text>
</comment>